<comment type="caution">
    <text evidence="1">The sequence shown here is derived from an EMBL/GenBank/DDBJ whole genome shotgun (WGS) entry which is preliminary data.</text>
</comment>
<evidence type="ECO:0000313" key="2">
    <source>
        <dbReference type="Proteomes" id="UP000765509"/>
    </source>
</evidence>
<keyword evidence="2" id="KW-1185">Reference proteome</keyword>
<gene>
    <name evidence="1" type="ORF">O181_004593</name>
</gene>
<accession>A0A9Q3BGX2</accession>
<name>A0A9Q3BGX2_9BASI</name>
<sequence length="161" mass="18181">MKSKKGMTRRMEIEINRKGTPHGETSRKTRLIRSTARASSPNLSWIWWPEVRVWAPVCSHGYQPSWASKAGWDHSLLACMPVTSKKFRNFETCSFPLLHPSHSLLRDELHALFPSKEGPAHCSRRRNSTGSLAQKDDPCKAFGVIALLPSVSTTAYIPPWL</sequence>
<dbReference type="EMBL" id="AVOT02000904">
    <property type="protein sequence ID" value="MBW0464878.1"/>
    <property type="molecule type" value="Genomic_DNA"/>
</dbReference>
<protein>
    <submittedName>
        <fullName evidence="1">Uncharacterized protein</fullName>
    </submittedName>
</protein>
<dbReference type="AlphaFoldDB" id="A0A9Q3BGX2"/>
<proteinExistence type="predicted"/>
<dbReference type="Proteomes" id="UP000765509">
    <property type="component" value="Unassembled WGS sequence"/>
</dbReference>
<organism evidence="1 2">
    <name type="scientific">Austropuccinia psidii MF-1</name>
    <dbReference type="NCBI Taxonomy" id="1389203"/>
    <lineage>
        <taxon>Eukaryota</taxon>
        <taxon>Fungi</taxon>
        <taxon>Dikarya</taxon>
        <taxon>Basidiomycota</taxon>
        <taxon>Pucciniomycotina</taxon>
        <taxon>Pucciniomycetes</taxon>
        <taxon>Pucciniales</taxon>
        <taxon>Sphaerophragmiaceae</taxon>
        <taxon>Austropuccinia</taxon>
    </lineage>
</organism>
<evidence type="ECO:0000313" key="1">
    <source>
        <dbReference type="EMBL" id="MBW0464878.1"/>
    </source>
</evidence>
<reference evidence="1" key="1">
    <citation type="submission" date="2021-03" db="EMBL/GenBank/DDBJ databases">
        <title>Draft genome sequence of rust myrtle Austropuccinia psidii MF-1, a brazilian biotype.</title>
        <authorList>
            <person name="Quecine M.C."/>
            <person name="Pachon D.M.R."/>
            <person name="Bonatelli M.L."/>
            <person name="Correr F.H."/>
            <person name="Franceschini L.M."/>
            <person name="Leite T.F."/>
            <person name="Margarido G.R.A."/>
            <person name="Almeida C.A."/>
            <person name="Ferrarezi J.A."/>
            <person name="Labate C.A."/>
        </authorList>
    </citation>
    <scope>NUCLEOTIDE SEQUENCE</scope>
    <source>
        <strain evidence="1">MF-1</strain>
    </source>
</reference>